<keyword evidence="3 6" id="KW-0812">Transmembrane</keyword>
<dbReference type="InterPro" id="IPR052027">
    <property type="entry name" value="PspC"/>
</dbReference>
<dbReference type="GO" id="GO:0005886">
    <property type="term" value="C:plasma membrane"/>
    <property type="evidence" value="ECO:0007669"/>
    <property type="project" value="UniProtKB-SubCell"/>
</dbReference>
<dbReference type="Pfam" id="PF04024">
    <property type="entry name" value="PspC"/>
    <property type="match status" value="1"/>
</dbReference>
<evidence type="ECO:0000256" key="2">
    <source>
        <dbReference type="ARBA" id="ARBA00022475"/>
    </source>
</evidence>
<dbReference type="eggNOG" id="COG1983">
    <property type="taxonomic scope" value="Bacteria"/>
</dbReference>
<gene>
    <name evidence="8" type="ORF">BACCOPRO_00198</name>
</gene>
<dbReference type="HOGENOM" id="CLU_143433_5_1_10"/>
<reference evidence="8 9" key="1">
    <citation type="submission" date="2008-12" db="EMBL/GenBank/DDBJ databases">
        <authorList>
            <person name="Fulton L."/>
            <person name="Clifton S."/>
            <person name="Fulton B."/>
            <person name="Xu J."/>
            <person name="Minx P."/>
            <person name="Pepin K.H."/>
            <person name="Johnson M."/>
            <person name="Bhonagiri V."/>
            <person name="Nash W.E."/>
            <person name="Mardis E.R."/>
            <person name="Wilson R.K."/>
        </authorList>
    </citation>
    <scope>NUCLEOTIDE SEQUENCE [LARGE SCALE GENOMIC DNA]</scope>
    <source>
        <strain evidence="8 9">DSM 18228</strain>
    </source>
</reference>
<feature type="transmembrane region" description="Helical" evidence="6">
    <location>
        <begin position="22"/>
        <end position="46"/>
    </location>
</feature>
<dbReference type="PANTHER" id="PTHR33885">
    <property type="entry name" value="PHAGE SHOCK PROTEIN C"/>
    <property type="match status" value="1"/>
</dbReference>
<keyword evidence="2" id="KW-1003">Cell membrane</keyword>
<keyword evidence="4 6" id="KW-1133">Transmembrane helix</keyword>
<dbReference type="AlphaFoldDB" id="S0F4L7"/>
<sequence length="52" mass="5945">MIAGVCSGIAEYFGWDITLVRILYVLATVCTAFSGTIVYLILWIVMPEYRRR</sequence>
<dbReference type="Proteomes" id="UP000014073">
    <property type="component" value="Unassembled WGS sequence"/>
</dbReference>
<evidence type="ECO:0000256" key="3">
    <source>
        <dbReference type="ARBA" id="ARBA00022692"/>
    </source>
</evidence>
<protein>
    <submittedName>
        <fullName evidence="8">PspC domain protein</fullName>
    </submittedName>
</protein>
<feature type="domain" description="Phage shock protein PspC N-terminal" evidence="7">
    <location>
        <begin position="1"/>
        <end position="48"/>
    </location>
</feature>
<comment type="caution">
    <text evidence="8">The sequence shown here is derived from an EMBL/GenBank/DDBJ whole genome shotgun (WGS) entry which is preliminary data.</text>
</comment>
<evidence type="ECO:0000256" key="6">
    <source>
        <dbReference type="SAM" id="Phobius"/>
    </source>
</evidence>
<dbReference type="STRING" id="547042.BACCOPRO_00198"/>
<proteinExistence type="predicted"/>
<evidence type="ECO:0000256" key="1">
    <source>
        <dbReference type="ARBA" id="ARBA00004162"/>
    </source>
</evidence>
<dbReference type="EMBL" id="ACBW01000021">
    <property type="protein sequence ID" value="EEF74730.1"/>
    <property type="molecule type" value="Genomic_DNA"/>
</dbReference>
<accession>S0F4L7</accession>
<dbReference type="InterPro" id="IPR007168">
    <property type="entry name" value="Phageshock_PspC_N"/>
</dbReference>
<comment type="subcellular location">
    <subcellularLocation>
        <location evidence="1">Cell membrane</location>
        <topology evidence="1">Single-pass membrane protein</topology>
    </subcellularLocation>
</comment>
<keyword evidence="9" id="KW-1185">Reference proteome</keyword>
<evidence type="ECO:0000313" key="8">
    <source>
        <dbReference type="EMBL" id="EEF74730.1"/>
    </source>
</evidence>
<organism evidence="8 9">
    <name type="scientific">Phocaeicola coprophilus DSM 18228 = JCM 13818</name>
    <dbReference type="NCBI Taxonomy" id="547042"/>
    <lineage>
        <taxon>Bacteria</taxon>
        <taxon>Pseudomonadati</taxon>
        <taxon>Bacteroidota</taxon>
        <taxon>Bacteroidia</taxon>
        <taxon>Bacteroidales</taxon>
        <taxon>Bacteroidaceae</taxon>
        <taxon>Phocaeicola</taxon>
    </lineage>
</organism>
<name>S0F4L7_9BACT</name>
<evidence type="ECO:0000256" key="5">
    <source>
        <dbReference type="ARBA" id="ARBA00023136"/>
    </source>
</evidence>
<keyword evidence="5 6" id="KW-0472">Membrane</keyword>
<dbReference type="PANTHER" id="PTHR33885:SF3">
    <property type="entry name" value="PHAGE SHOCK PROTEIN C"/>
    <property type="match status" value="1"/>
</dbReference>
<evidence type="ECO:0000313" key="9">
    <source>
        <dbReference type="Proteomes" id="UP000014073"/>
    </source>
</evidence>
<evidence type="ECO:0000256" key="4">
    <source>
        <dbReference type="ARBA" id="ARBA00022989"/>
    </source>
</evidence>
<evidence type="ECO:0000259" key="7">
    <source>
        <dbReference type="Pfam" id="PF04024"/>
    </source>
</evidence>